<accession>A0A0A9DSP0</accession>
<dbReference type="EMBL" id="GBRH01207069">
    <property type="protein sequence ID" value="JAD90826.1"/>
    <property type="molecule type" value="Transcribed_RNA"/>
</dbReference>
<organism evidence="1">
    <name type="scientific">Arundo donax</name>
    <name type="common">Giant reed</name>
    <name type="synonym">Donax arundinaceus</name>
    <dbReference type="NCBI Taxonomy" id="35708"/>
    <lineage>
        <taxon>Eukaryota</taxon>
        <taxon>Viridiplantae</taxon>
        <taxon>Streptophyta</taxon>
        <taxon>Embryophyta</taxon>
        <taxon>Tracheophyta</taxon>
        <taxon>Spermatophyta</taxon>
        <taxon>Magnoliopsida</taxon>
        <taxon>Liliopsida</taxon>
        <taxon>Poales</taxon>
        <taxon>Poaceae</taxon>
        <taxon>PACMAD clade</taxon>
        <taxon>Arundinoideae</taxon>
        <taxon>Arundineae</taxon>
        <taxon>Arundo</taxon>
    </lineage>
</organism>
<protein>
    <submittedName>
        <fullName evidence="1">Uncharacterized protein</fullName>
    </submittedName>
</protein>
<reference evidence="1" key="1">
    <citation type="submission" date="2014-09" db="EMBL/GenBank/DDBJ databases">
        <authorList>
            <person name="Magalhaes I.L.F."/>
            <person name="Oliveira U."/>
            <person name="Santos F.R."/>
            <person name="Vidigal T.H.D.A."/>
            <person name="Brescovit A.D."/>
            <person name="Santos A.J."/>
        </authorList>
    </citation>
    <scope>NUCLEOTIDE SEQUENCE</scope>
    <source>
        <tissue evidence="1">Shoot tissue taken approximately 20 cm above the soil surface</tissue>
    </source>
</reference>
<sequence>MSTLSMPRPPPDKAYPATVTCPGLMALVSSREHIAD</sequence>
<proteinExistence type="predicted"/>
<reference evidence="1" key="2">
    <citation type="journal article" date="2015" name="Data Brief">
        <title>Shoot transcriptome of the giant reed, Arundo donax.</title>
        <authorList>
            <person name="Barrero R.A."/>
            <person name="Guerrero F.D."/>
            <person name="Moolhuijzen P."/>
            <person name="Goolsby J.A."/>
            <person name="Tidwell J."/>
            <person name="Bellgard S.E."/>
            <person name="Bellgard M.I."/>
        </authorList>
    </citation>
    <scope>NUCLEOTIDE SEQUENCE</scope>
    <source>
        <tissue evidence="1">Shoot tissue taken approximately 20 cm above the soil surface</tissue>
    </source>
</reference>
<dbReference type="AlphaFoldDB" id="A0A0A9DSP0"/>
<name>A0A0A9DSP0_ARUDO</name>
<evidence type="ECO:0000313" key="1">
    <source>
        <dbReference type="EMBL" id="JAD90826.1"/>
    </source>
</evidence>